<proteinExistence type="predicted"/>
<evidence type="ECO:0000313" key="2">
    <source>
        <dbReference type="EMBL" id="GAF02779.1"/>
    </source>
</evidence>
<evidence type="ECO:0000259" key="1">
    <source>
        <dbReference type="PROSITE" id="PS50093"/>
    </source>
</evidence>
<comment type="caution">
    <text evidence="2">The sequence shown here is derived from an EMBL/GenBank/DDBJ whole genome shotgun (WGS) entry which is preliminary data.</text>
</comment>
<reference evidence="2 3" key="1">
    <citation type="journal article" date="2014" name="Genome Announc.">
        <title>Draft Genome Sequence of Cytophaga fermentans JCM 21142T, a Facultative Anaerobe Isolated from Marine Mud.</title>
        <authorList>
            <person name="Starns D."/>
            <person name="Oshima K."/>
            <person name="Suda W."/>
            <person name="Iino T."/>
            <person name="Yuki M."/>
            <person name="Inoue J."/>
            <person name="Kitamura K."/>
            <person name="Iida T."/>
            <person name="Darby A."/>
            <person name="Hattori M."/>
            <person name="Ohkuma M."/>
        </authorList>
    </citation>
    <scope>NUCLEOTIDE SEQUENCE [LARGE SCALE GENOMIC DNA]</scope>
    <source>
        <strain evidence="2 3">JCM 21142</strain>
    </source>
</reference>
<dbReference type="Proteomes" id="UP000019402">
    <property type="component" value="Unassembled WGS sequence"/>
</dbReference>
<keyword evidence="3" id="KW-1185">Reference proteome</keyword>
<dbReference type="Gene3D" id="2.60.40.10">
    <property type="entry name" value="Immunoglobulins"/>
    <property type="match status" value="1"/>
</dbReference>
<name>W7YKA6_9BACT</name>
<dbReference type="CDD" id="cd00146">
    <property type="entry name" value="PKD"/>
    <property type="match status" value="1"/>
</dbReference>
<dbReference type="InterPro" id="IPR013783">
    <property type="entry name" value="Ig-like_fold"/>
</dbReference>
<sequence length="504" mass="54380">MKNITYYLMLLFVVMTLHSCDEEDYKDMNITKDPREAEVKSFTGNINGHIAVLNSKGEMITDVDMGGTFYLVDNTDGGANTSAWTITNGDETITSDKSMVEVSFRKPGTAAISLTSTRSADGTSITTETALTINKIPLTVGFVSSVDPVNDVINIKTGDYILYNNATAGSPDGVAWEFDGGTPAASTEETVNVRYETAGVYNVTLTATREDGPGDILTSQVVKNGFVNVIQRVVKLVRAVATDNKIELQFNEPMAQDVPASAISEFSLKINTMAGGEIIPTITAIESTGDSAITLTFNDQMYSDDEVIISYVPTGILKDATGLHNPEPVLEDVCVYGHNMLVNTDMEDPDRWIFNSSHGGGTFAFVNESSMEYPMKPYQGNTCAVIVKGDNNVSVSVQQGFNVAEGDVVEFAYEAQRIGNVGGALERRISTVSGNGSNDAGGNWSSANQGGVGAWVTVKKTLHVSADTKFKTGTLYFNFMRYNGTEDGALWVDNLRIYVPNPRP</sequence>
<accession>W7YKA6</accession>
<organism evidence="2 3">
    <name type="scientific">Saccharicrinis fermentans DSM 9555 = JCM 21142</name>
    <dbReference type="NCBI Taxonomy" id="869213"/>
    <lineage>
        <taxon>Bacteria</taxon>
        <taxon>Pseudomonadati</taxon>
        <taxon>Bacteroidota</taxon>
        <taxon>Bacteroidia</taxon>
        <taxon>Marinilabiliales</taxon>
        <taxon>Marinilabiliaceae</taxon>
        <taxon>Saccharicrinis</taxon>
    </lineage>
</organism>
<dbReference type="SUPFAM" id="SSF49299">
    <property type="entry name" value="PKD domain"/>
    <property type="match status" value="1"/>
</dbReference>
<dbReference type="STRING" id="869213.GCA_000517085_00529"/>
<dbReference type="InterPro" id="IPR035986">
    <property type="entry name" value="PKD_dom_sf"/>
</dbReference>
<dbReference type="Pfam" id="PF18911">
    <property type="entry name" value="PKD_4"/>
    <property type="match status" value="1"/>
</dbReference>
<dbReference type="eggNOG" id="COG3291">
    <property type="taxonomic scope" value="Bacteria"/>
</dbReference>
<evidence type="ECO:0000313" key="3">
    <source>
        <dbReference type="Proteomes" id="UP000019402"/>
    </source>
</evidence>
<feature type="domain" description="PKD" evidence="1">
    <location>
        <begin position="161"/>
        <end position="212"/>
    </location>
</feature>
<gene>
    <name evidence="2" type="ORF">JCM21142_41421</name>
</gene>
<dbReference type="OrthoDB" id="1489094at2"/>
<dbReference type="InterPro" id="IPR000601">
    <property type="entry name" value="PKD_dom"/>
</dbReference>
<dbReference type="PROSITE" id="PS50093">
    <property type="entry name" value="PKD"/>
    <property type="match status" value="1"/>
</dbReference>
<dbReference type="EMBL" id="BAMD01000013">
    <property type="protein sequence ID" value="GAF02779.1"/>
    <property type="molecule type" value="Genomic_DNA"/>
</dbReference>
<protein>
    <recommendedName>
        <fullName evidence="1">PKD domain-containing protein</fullName>
    </recommendedName>
</protein>
<dbReference type="AlphaFoldDB" id="W7YKA6"/>
<dbReference type="RefSeq" id="WP_044262517.1">
    <property type="nucleotide sequence ID" value="NZ_BAMD01000013.1"/>
</dbReference>